<sequence length="1905" mass="198947">MVQRQGRLLSMVLKDIVVIFLAALGYSQHAKPYCQNQPHSLPPESNVLKAYPCDAGAASRALYIIQNVFGVYHDMLRLGPNDRWASFQLIVVWLSLGVRLTLPAKWSTLLRTSVLSQLHRLIPLSYLLVASYYGVPPSSSGRWYLLTHPVLDFLANSVYPVHPVSECVFCATSILLTIAIWCRYGQLATLGVGSPSNVMLAGGAAIARGTDNTCIAGMSSGAAALAAAASPPGTVCGVVSAITGTGEGVVNSGGTNMSPYHLGSWLPFHLLMSLAALTATWLLEWWRGPPDELVTTGWNMSSWPRRTNKRLSRSKELVGCCEDIGVAAAAAARSCGGGTMAKADAAVAIARPNRHHTVIKGSCCNGGGAREPMDGSSSGHGPCSNGELIANQAEPKSTDAKDVGQLRPSSSDDIAGLPEALLKLIAPPSIEAVSCVPVGADAAQGSRGYGSDGSNDDVECRNHNQADLSRNMANASRAHGAGAADRGYDSSGVDATDAAAEAETEARGASDVHVLRWTTGCPVQDALGSPSSLGPALWRDSEVLAEGFMLGGPDAGDQESEDAGRAAGLRSNGSSRVDVARHDQQVRSATLPTLPPPPALAMSGGGVDGATEGPAVTPWPPPLMTPRGGGGDDGVWVMDGARAAAAADGPEIPASEPFPAAGHGIEADVVVAAASAVVQRDNSIDDDIPVRDHHRAYRLLRSISSQVSQSPPQHNFYTHSHSHLSQQDMHMHGRLESQSHLQLQFQGNGQVADQLMDDRTVPQLPPQAQQRQDTSQLTALLRRHPSQDVGPLSSPDESFSAAAVMAAVQQARRPVYVPRVRLVTTHIKVHGAQPDQLQSGYTQRLENVVSAVGQRLIGVYVRAGCIELVLDSADWGDGKSSDAGDISSEMAPQSGGRESGPLPAPLQPRPQPYPPYWSAPNTPSRLQRAQQQQQALLGQQQMPTHDAAQSQPRGGAATQPHVSCPQAAQDAAAVVSPSSVGSHVSAACLGLAPIPGFVQRGGTAAIAGQGQGQWYGYGQGGGGGSGITATGGNSGNGTDLDLGAVIRALRLHRTEGSADCANDLDSTNDMDLEFGDRADNITSELTSGGMEASSKESSVGSGGRRGGGGGGADAFSPMALGLTATGGVVPTNTRLLQQLQQQVLLQQLQHHQRFQDAGAVMPATPPPPQAPSVVASMAGPISRQALVLGGPRDPMAPGIVSLSPRVFVTVPSASSVVGGARGVEAVLRFAAVVRQVSTIPLGAVPSNVAGAAAAGLDPEFTIRARGEYLPLRAVRVVPATVAARVSLVSEPTWTGTAPRGGGGSAVSVPMGGIGGGMLGGEDDLLPEMMLGPGQGLQDTRRDIDTGYYSEDGRPAPAAWMWHESFILELMELPQCPGLLLVDLRGDEPALGRAPRRAVPLVAMTDASAAAELQAAVECWEGTQSELDDLLLDLGTWLHHMSQPAPQAAAGTVSMLDQRLVALGRHLLSYAEICGWRATAAALQGDLAKHGISRVDTNGSESGSTILPSVQLQPQLPAGPVLLATAAASVPAVADVASVALEPRPQPPHPRRIAEASARRTARSAGGAIRRAWDGLLPLQVLTWLRNGGRGVAFVEWLRPGATPEEREGFKAFVRAYGSQQIWLITLLDVISLAALLFRGRHVHLLAPSNVVTLIACCVGVFTAAARVVLPYNQWLRLAEVTKVPRHVCYCVTKGLIGIAGFPAPPGITSYELGLPVFIFEGVIVPWSCLLSVPTAVAVAAAKVPFYMALWHRLALMALKDSEVAALETTGCRVTATAARGVSNADALCPYTPGLGFTGYGEGAAMLAMLSYLSPFRRIVRALSIFCIFVFVTAACHIQMLSAYHRLKRRRAVVELADSAKPGTAASLSAMTLSAGGARGGGRGDRGKGKGTLVATPWLRKLGKCE</sequence>
<keyword evidence="2" id="KW-0472">Membrane</keyword>
<feature type="region of interest" description="Disordered" evidence="1">
    <location>
        <begin position="369"/>
        <end position="388"/>
    </location>
</feature>
<feature type="compositionally biased region" description="Low complexity" evidence="1">
    <location>
        <begin position="918"/>
        <end position="941"/>
    </location>
</feature>
<feature type="signal peptide" evidence="3">
    <location>
        <begin position="1"/>
        <end position="27"/>
    </location>
</feature>
<feature type="transmembrane region" description="Helical" evidence="2">
    <location>
        <begin position="1650"/>
        <end position="1669"/>
    </location>
</feature>
<feature type="compositionally biased region" description="Low complexity" evidence="1">
    <location>
        <begin position="473"/>
        <end position="485"/>
    </location>
</feature>
<evidence type="ECO:0000256" key="2">
    <source>
        <dbReference type="SAM" id="Phobius"/>
    </source>
</evidence>
<feature type="transmembrane region" description="Helical" evidence="2">
    <location>
        <begin position="1723"/>
        <end position="1749"/>
    </location>
</feature>
<evidence type="ECO:0000256" key="3">
    <source>
        <dbReference type="SAM" id="SignalP"/>
    </source>
</evidence>
<feature type="compositionally biased region" description="Gly residues" evidence="1">
    <location>
        <begin position="1100"/>
        <end position="1112"/>
    </location>
</feature>
<feature type="chain" id="PRO_5046417448" evidence="3">
    <location>
        <begin position="28"/>
        <end position="1905"/>
    </location>
</feature>
<evidence type="ECO:0000256" key="1">
    <source>
        <dbReference type="SAM" id="MobiDB-lite"/>
    </source>
</evidence>
<feature type="region of interest" description="Disordered" evidence="1">
    <location>
        <begin position="874"/>
        <end position="964"/>
    </location>
</feature>
<evidence type="ECO:0000313" key="5">
    <source>
        <dbReference type="Proteomes" id="UP001165090"/>
    </source>
</evidence>
<accession>A0ABQ5RS21</accession>
<evidence type="ECO:0000313" key="4">
    <source>
        <dbReference type="EMBL" id="GLI60129.1"/>
    </source>
</evidence>
<keyword evidence="3" id="KW-0732">Signal</keyword>
<name>A0ABQ5RS21_9CHLO</name>
<protein>
    <submittedName>
        <fullName evidence="4">Uncharacterized protein</fullName>
    </submittedName>
</protein>
<keyword evidence="5" id="KW-1185">Reference proteome</keyword>
<gene>
    <name evidence="4" type="ORF">VaNZ11_002197</name>
</gene>
<organism evidence="4 5">
    <name type="scientific">Volvox africanus</name>
    <dbReference type="NCBI Taxonomy" id="51714"/>
    <lineage>
        <taxon>Eukaryota</taxon>
        <taxon>Viridiplantae</taxon>
        <taxon>Chlorophyta</taxon>
        <taxon>core chlorophytes</taxon>
        <taxon>Chlorophyceae</taxon>
        <taxon>CS clade</taxon>
        <taxon>Chlamydomonadales</taxon>
        <taxon>Volvocaceae</taxon>
        <taxon>Volvox</taxon>
    </lineage>
</organism>
<feature type="region of interest" description="Disordered" evidence="1">
    <location>
        <begin position="551"/>
        <end position="579"/>
    </location>
</feature>
<feature type="region of interest" description="Disordered" evidence="1">
    <location>
        <begin position="473"/>
        <end position="509"/>
    </location>
</feature>
<feature type="compositionally biased region" description="Pro residues" evidence="1">
    <location>
        <begin position="902"/>
        <end position="917"/>
    </location>
</feature>
<proteinExistence type="predicted"/>
<dbReference type="Proteomes" id="UP001165090">
    <property type="component" value="Unassembled WGS sequence"/>
</dbReference>
<comment type="caution">
    <text evidence="4">The sequence shown here is derived from an EMBL/GenBank/DDBJ whole genome shotgun (WGS) entry which is preliminary data.</text>
</comment>
<feature type="transmembrane region" description="Helical" evidence="2">
    <location>
        <begin position="1818"/>
        <end position="1840"/>
    </location>
</feature>
<feature type="region of interest" description="Disordered" evidence="1">
    <location>
        <begin position="1082"/>
        <end position="1112"/>
    </location>
</feature>
<feature type="transmembrane region" description="Helical" evidence="2">
    <location>
        <begin position="1793"/>
        <end position="1812"/>
    </location>
</feature>
<dbReference type="EMBL" id="BSDZ01000005">
    <property type="protein sequence ID" value="GLI60129.1"/>
    <property type="molecule type" value="Genomic_DNA"/>
</dbReference>
<feature type="transmembrane region" description="Helical" evidence="2">
    <location>
        <begin position="1621"/>
        <end position="1638"/>
    </location>
</feature>
<keyword evidence="2" id="KW-0812">Transmembrane</keyword>
<keyword evidence="2" id="KW-1133">Transmembrane helix</keyword>
<reference evidence="4 5" key="1">
    <citation type="journal article" date="2023" name="IScience">
        <title>Expanded male sex-determining region conserved during the evolution of homothallism in the green alga Volvox.</title>
        <authorList>
            <person name="Yamamoto K."/>
            <person name="Matsuzaki R."/>
            <person name="Mahakham W."/>
            <person name="Heman W."/>
            <person name="Sekimoto H."/>
            <person name="Kawachi M."/>
            <person name="Minakuchi Y."/>
            <person name="Toyoda A."/>
            <person name="Nozaki H."/>
        </authorList>
    </citation>
    <scope>NUCLEOTIDE SEQUENCE [LARGE SCALE GENOMIC DNA]</scope>
    <source>
        <strain evidence="4 5">NIES-4468</strain>
    </source>
</reference>